<feature type="domain" description="PAS" evidence="10">
    <location>
        <begin position="742"/>
        <end position="786"/>
    </location>
</feature>
<dbReference type="HOGENOM" id="CLU_281846_0_0_7"/>
<dbReference type="CDD" id="cd00130">
    <property type="entry name" value="PAS"/>
    <property type="match status" value="3"/>
</dbReference>
<dbReference type="Pfam" id="PF09084">
    <property type="entry name" value="NMT1"/>
    <property type="match status" value="1"/>
</dbReference>
<organism evidence="12 13">
    <name type="scientific">Desulfatibacillum aliphaticivorans</name>
    <dbReference type="NCBI Taxonomy" id="218208"/>
    <lineage>
        <taxon>Bacteria</taxon>
        <taxon>Pseudomonadati</taxon>
        <taxon>Thermodesulfobacteriota</taxon>
        <taxon>Desulfobacteria</taxon>
        <taxon>Desulfobacterales</taxon>
        <taxon>Desulfatibacillaceae</taxon>
        <taxon>Desulfatibacillum</taxon>
    </lineage>
</organism>
<keyword evidence="3 6" id="KW-0597">Phosphoprotein</keyword>
<dbReference type="Gene3D" id="2.10.70.100">
    <property type="match status" value="1"/>
</dbReference>
<dbReference type="Gene3D" id="1.10.287.130">
    <property type="match status" value="1"/>
</dbReference>
<dbReference type="CDD" id="cd00156">
    <property type="entry name" value="REC"/>
    <property type="match status" value="1"/>
</dbReference>
<accession>B8FGW9</accession>
<evidence type="ECO:0000259" key="9">
    <source>
        <dbReference type="PROSITE" id="PS50110"/>
    </source>
</evidence>
<dbReference type="SUPFAM" id="SSF55874">
    <property type="entry name" value="ATPase domain of HSP90 chaperone/DNA topoisomerase II/histidine kinase"/>
    <property type="match status" value="1"/>
</dbReference>
<dbReference type="SMART" id="SM00388">
    <property type="entry name" value="HisKA"/>
    <property type="match status" value="1"/>
</dbReference>
<dbReference type="CDD" id="cd00082">
    <property type="entry name" value="HisKA"/>
    <property type="match status" value="1"/>
</dbReference>
<evidence type="ECO:0000256" key="3">
    <source>
        <dbReference type="ARBA" id="ARBA00022553"/>
    </source>
</evidence>
<feature type="domain" description="PAC" evidence="11">
    <location>
        <begin position="813"/>
        <end position="865"/>
    </location>
</feature>
<dbReference type="Pfam" id="PF02518">
    <property type="entry name" value="HATPase_c"/>
    <property type="match status" value="1"/>
</dbReference>
<dbReference type="Proteomes" id="UP000000739">
    <property type="component" value="Chromosome"/>
</dbReference>
<feature type="domain" description="PAC" evidence="11">
    <location>
        <begin position="563"/>
        <end position="615"/>
    </location>
</feature>
<dbReference type="PANTHER" id="PTHR43304">
    <property type="entry name" value="PHYTOCHROME-LIKE PROTEIN CPH1"/>
    <property type="match status" value="1"/>
</dbReference>
<feature type="modified residue" description="4-aspartylphosphate" evidence="6">
    <location>
        <position position="1301"/>
    </location>
</feature>
<evidence type="ECO:0000259" key="8">
    <source>
        <dbReference type="PROSITE" id="PS50109"/>
    </source>
</evidence>
<dbReference type="Pfam" id="PF08447">
    <property type="entry name" value="PAS_3"/>
    <property type="match status" value="2"/>
</dbReference>
<dbReference type="InterPro" id="IPR000700">
    <property type="entry name" value="PAS-assoc_C"/>
</dbReference>
<dbReference type="InterPro" id="IPR011006">
    <property type="entry name" value="CheY-like_superfamily"/>
</dbReference>
<keyword evidence="4" id="KW-0808">Transferase</keyword>
<dbReference type="InterPro" id="IPR036097">
    <property type="entry name" value="HisK_dim/P_sf"/>
</dbReference>
<evidence type="ECO:0000256" key="4">
    <source>
        <dbReference type="ARBA" id="ARBA00022679"/>
    </source>
</evidence>
<name>B8FGW9_DESAL</name>
<dbReference type="Pfam" id="PF00072">
    <property type="entry name" value="Response_reg"/>
    <property type="match status" value="1"/>
</dbReference>
<dbReference type="InterPro" id="IPR015168">
    <property type="entry name" value="SsuA/THI5"/>
</dbReference>
<dbReference type="SMART" id="SM00091">
    <property type="entry name" value="PAS"/>
    <property type="match status" value="6"/>
</dbReference>
<dbReference type="PROSITE" id="PS50112">
    <property type="entry name" value="PAS"/>
    <property type="match status" value="3"/>
</dbReference>
<feature type="domain" description="Response regulatory" evidence="9">
    <location>
        <begin position="1250"/>
        <end position="1366"/>
    </location>
</feature>
<dbReference type="InterPro" id="IPR036890">
    <property type="entry name" value="HATPase_C_sf"/>
</dbReference>
<dbReference type="Pfam" id="PF00512">
    <property type="entry name" value="HisKA"/>
    <property type="match status" value="1"/>
</dbReference>
<feature type="transmembrane region" description="Helical" evidence="7">
    <location>
        <begin position="187"/>
        <end position="207"/>
    </location>
</feature>
<dbReference type="eggNOG" id="COG4191">
    <property type="taxonomic scope" value="Bacteria"/>
</dbReference>
<dbReference type="InterPro" id="IPR005467">
    <property type="entry name" value="His_kinase_dom"/>
</dbReference>
<dbReference type="InterPro" id="IPR000014">
    <property type="entry name" value="PAS"/>
</dbReference>
<keyword evidence="7" id="KW-0812">Transmembrane</keyword>
<dbReference type="KEGG" id="dal:Dalk_3661"/>
<dbReference type="PROSITE" id="PS50109">
    <property type="entry name" value="HIS_KIN"/>
    <property type="match status" value="1"/>
</dbReference>
<evidence type="ECO:0000256" key="6">
    <source>
        <dbReference type="PROSITE-ProRule" id="PRU00169"/>
    </source>
</evidence>
<dbReference type="InterPro" id="IPR013655">
    <property type="entry name" value="PAS_fold_3"/>
</dbReference>
<dbReference type="PANTHER" id="PTHR43304:SF1">
    <property type="entry name" value="PAC DOMAIN-CONTAINING PROTEIN"/>
    <property type="match status" value="1"/>
</dbReference>
<dbReference type="eggNOG" id="COG0715">
    <property type="taxonomic scope" value="Bacteria"/>
</dbReference>
<dbReference type="Pfam" id="PF13426">
    <property type="entry name" value="PAS_9"/>
    <property type="match status" value="2"/>
</dbReference>
<evidence type="ECO:0000256" key="5">
    <source>
        <dbReference type="ARBA" id="ARBA00022777"/>
    </source>
</evidence>
<dbReference type="InterPro" id="IPR003661">
    <property type="entry name" value="HisK_dim/P_dom"/>
</dbReference>
<keyword evidence="7" id="KW-0472">Membrane</keyword>
<keyword evidence="7" id="KW-1133">Transmembrane helix</keyword>
<keyword evidence="13" id="KW-1185">Reference proteome</keyword>
<dbReference type="Gene3D" id="3.40.190.10">
    <property type="entry name" value="Periplasmic binding protein-like II"/>
    <property type="match status" value="1"/>
</dbReference>
<evidence type="ECO:0000313" key="13">
    <source>
        <dbReference type="Proteomes" id="UP000000739"/>
    </source>
</evidence>
<evidence type="ECO:0000256" key="1">
    <source>
        <dbReference type="ARBA" id="ARBA00000085"/>
    </source>
</evidence>
<dbReference type="InterPro" id="IPR003594">
    <property type="entry name" value="HATPase_dom"/>
</dbReference>
<dbReference type="SMART" id="SM00086">
    <property type="entry name" value="PAC"/>
    <property type="match status" value="5"/>
</dbReference>
<dbReference type="SMART" id="SM00448">
    <property type="entry name" value="REC"/>
    <property type="match status" value="1"/>
</dbReference>
<dbReference type="SUPFAM" id="SSF53850">
    <property type="entry name" value="Periplasmic binding protein-like II"/>
    <property type="match status" value="1"/>
</dbReference>
<evidence type="ECO:0000259" key="10">
    <source>
        <dbReference type="PROSITE" id="PS50112"/>
    </source>
</evidence>
<dbReference type="SMART" id="SM00387">
    <property type="entry name" value="HATPase_c"/>
    <property type="match status" value="1"/>
</dbReference>
<dbReference type="NCBIfam" id="TIGR00229">
    <property type="entry name" value="sensory_box"/>
    <property type="match status" value="5"/>
</dbReference>
<feature type="domain" description="PAS" evidence="10">
    <location>
        <begin position="866"/>
        <end position="938"/>
    </location>
</feature>
<dbReference type="InterPro" id="IPR001789">
    <property type="entry name" value="Sig_transdc_resp-reg_receiver"/>
</dbReference>
<dbReference type="SUPFAM" id="SSF55785">
    <property type="entry name" value="PYP-like sensor domain (PAS domain)"/>
    <property type="match status" value="6"/>
</dbReference>
<keyword evidence="5 12" id="KW-0418">Kinase</keyword>
<dbReference type="InterPro" id="IPR001610">
    <property type="entry name" value="PAC"/>
</dbReference>
<feature type="domain" description="PAC" evidence="11">
    <location>
        <begin position="942"/>
        <end position="995"/>
    </location>
</feature>
<evidence type="ECO:0000313" key="12">
    <source>
        <dbReference type="EMBL" id="ACL05349.1"/>
    </source>
</evidence>
<dbReference type="eggNOG" id="COG2202">
    <property type="taxonomic scope" value="Bacteria"/>
</dbReference>
<gene>
    <name evidence="12" type="ordered locus">Dalk_3661</name>
</gene>
<dbReference type="SUPFAM" id="SSF47384">
    <property type="entry name" value="Homodimeric domain of signal transducing histidine kinase"/>
    <property type="match status" value="1"/>
</dbReference>
<dbReference type="InterPro" id="IPR035965">
    <property type="entry name" value="PAS-like_dom_sf"/>
</dbReference>
<protein>
    <recommendedName>
        <fullName evidence="2">histidine kinase</fullName>
        <ecNumber evidence="2">2.7.13.3</ecNumber>
    </recommendedName>
</protein>
<dbReference type="Gene3D" id="3.40.50.2300">
    <property type="match status" value="1"/>
</dbReference>
<dbReference type="InterPro" id="IPR052162">
    <property type="entry name" value="Sensor_kinase/Photoreceptor"/>
</dbReference>
<proteinExistence type="predicted"/>
<dbReference type="GO" id="GO:0000155">
    <property type="term" value="F:phosphorelay sensor kinase activity"/>
    <property type="evidence" value="ECO:0007669"/>
    <property type="project" value="InterPro"/>
</dbReference>
<comment type="catalytic activity">
    <reaction evidence="1">
        <text>ATP + protein L-histidine = ADP + protein N-phospho-L-histidine.</text>
        <dbReference type="EC" id="2.7.13.3"/>
    </reaction>
</comment>
<dbReference type="PRINTS" id="PR00344">
    <property type="entry name" value="BCTRLSENSOR"/>
</dbReference>
<feature type="domain" description="PAC" evidence="11">
    <location>
        <begin position="685"/>
        <end position="741"/>
    </location>
</feature>
<feature type="domain" description="Histidine kinase" evidence="8">
    <location>
        <begin position="1008"/>
        <end position="1230"/>
    </location>
</feature>
<dbReference type="Gene3D" id="3.30.565.10">
    <property type="entry name" value="Histidine kinase-like ATPase, C-terminal domain"/>
    <property type="match status" value="1"/>
</dbReference>
<dbReference type="eggNOG" id="COG0784">
    <property type="taxonomic scope" value="Bacteria"/>
</dbReference>
<feature type="domain" description="PAS" evidence="10">
    <location>
        <begin position="623"/>
        <end position="685"/>
    </location>
</feature>
<dbReference type="PROSITE" id="PS50110">
    <property type="entry name" value="RESPONSE_REGULATORY"/>
    <property type="match status" value="1"/>
</dbReference>
<dbReference type="InterPro" id="IPR004358">
    <property type="entry name" value="Sig_transdc_His_kin-like_C"/>
</dbReference>
<dbReference type="SUPFAM" id="SSF52172">
    <property type="entry name" value="CheY-like"/>
    <property type="match status" value="1"/>
</dbReference>
<evidence type="ECO:0000256" key="2">
    <source>
        <dbReference type="ARBA" id="ARBA00012438"/>
    </source>
</evidence>
<evidence type="ECO:0000259" key="11">
    <source>
        <dbReference type="PROSITE" id="PS50113"/>
    </source>
</evidence>
<dbReference type="EC" id="2.7.13.3" evidence="2"/>
<dbReference type="InterPro" id="IPR013656">
    <property type="entry name" value="PAS_4"/>
</dbReference>
<dbReference type="eggNOG" id="COG3829">
    <property type="taxonomic scope" value="Bacteria"/>
</dbReference>
<dbReference type="EMBL" id="CP001322">
    <property type="protein sequence ID" value="ACL05349.1"/>
    <property type="molecule type" value="Genomic_DNA"/>
</dbReference>
<dbReference type="Pfam" id="PF08448">
    <property type="entry name" value="PAS_4"/>
    <property type="match status" value="2"/>
</dbReference>
<dbReference type="PROSITE" id="PS50113">
    <property type="entry name" value="PAC"/>
    <property type="match status" value="4"/>
</dbReference>
<reference evidence="12 13" key="1">
    <citation type="journal article" date="2012" name="Environ. Microbiol.">
        <title>The genome sequence of Desulfatibacillum alkenivorans AK-01: a blueprint for anaerobic alkane oxidation.</title>
        <authorList>
            <person name="Callaghan A.V."/>
            <person name="Morris B.E."/>
            <person name="Pereira I.A."/>
            <person name="McInerney M.J."/>
            <person name="Austin R.N."/>
            <person name="Groves J.T."/>
            <person name="Kukor J.J."/>
            <person name="Suflita J.M."/>
            <person name="Young L.Y."/>
            <person name="Zylstra G.J."/>
            <person name="Wawrik B."/>
        </authorList>
    </citation>
    <scope>NUCLEOTIDE SEQUENCE [LARGE SCALE GENOMIC DNA]</scope>
    <source>
        <strain evidence="12 13">AK-01</strain>
    </source>
</reference>
<evidence type="ECO:0000256" key="7">
    <source>
        <dbReference type="SAM" id="Phobius"/>
    </source>
</evidence>
<dbReference type="Gene3D" id="3.30.450.20">
    <property type="entry name" value="PAS domain"/>
    <property type="match status" value="6"/>
</dbReference>
<sequence length="1372" mass="157172">MFINEGVPIDKIIPVNPMDVKQNFTDPNIDAFSVYTTNGPFLAQQAGIHIRLIQPINYGIDFYGDCLFGQEDYIRNNLDTVEKFKRASLEGWSYAFDNPEETINIVLNKYNTDNRSREHLLFEYKAMKELILPDHIPLGQQNLNRWNRIAETYVRLGMAPEGVSLKSLVFDPKKEQLEKVKRRERTIVLLVIITLISIAVLYLWNILLKRQVFKKTQHLKKEIDNHQITQNKLRFALDKYRTLFTSFPHGITVSDRVGNIIETNPVAENLLALSKEEHEQRTIDGEGWRIIRTDGTDMPPDEWASVKALKENRLVSDCEMGIYRPNNEVTWLNVTAAPLPIENHGVVVTYSDITAKKLTQDDLYLHKVIVSSVFEPMAVISKDYIFILVNKAYEDFWCIEKNDIIGKQVSDVMGMAKFESGVKLNVDKCLAGETVSYGCWFDSPQKGRRYMQLNYYPYKNNKSEVIGLINISYDFTEYFESQELLKQQERMLSRTESMAHIGSWQWEIATDTVTWSDELFKIFRRDPNLGTPSFAEHPQLYLPEDMARLEQLVKRAIEKAEPYEIELQAIRSDGVIRHCLAKGFPEKDTTGKVVRLFGFLQDITEKNEALSEIKQLVRDQTIILDNVPAYIYFKDDKNHILRISKRVARITGLPKHEIEGRHSSEIYPEMADKYYKDDLEVIRSGEAKLGIVEPLPLADGETRWLLTDKIPYRGDTGKVEGVIVMATDITGRVETENKLKTSETKFKSLFEYAADAIYLVSEQGKFLEVNRSAEVQTGYSRKELLNMHVGDLDARAVEENDETKIWKNLKPGQTYILKTYHKHKDGHTFPVEINISLIFLNEERVLLGFVRDVTEKEETLQKLKKSEERLSLAFQGANDGLWDWNLETDEVFYSPRWKDMLGYEDHEIKNQLSEWERLIKPENRIKAWSTLNDYLTGKRDNFTCEFQMRHKKGHYVDILSRAFAIREKSDQKPTRVVGTHVDISERKEMERRLQQIQKMESIGNLAGGIAHDFNNILSPIIGMSELLLEDLPANGLEYENAEEIFKAGKRGSELVKQILAFSRQSEKTMIPTRIQSVLKEVLKLCRSTIPINIEIYQDIQADCGLILADSTQIHQVAMNLITNAYHAIEKTKGKISISLTESSFDSLSMKTDLEPGKYAVLSVSDNGHGISPDMINKIFDPYFTTKEKGKGTGLGLSVVYGIMKEHKGDIFVNSEVGKGTTFELYFPLVKQFAHTEIKREDKSYYSGNERILIVDDEPSIANLAERILERLGYQTILKLNGIEAIEAFKSNPDSFDLVISDVAMPKMTGDELARELISIRPDIPIILCTGFSERIDADKAAALGVKGLLMKPIISLEMAEMVRNVLDDTKNS</sequence>